<evidence type="ECO:0000256" key="4">
    <source>
        <dbReference type="ARBA" id="ARBA00022722"/>
    </source>
</evidence>
<dbReference type="SUPFAM" id="SSF52266">
    <property type="entry name" value="SGNH hydrolase"/>
    <property type="match status" value="1"/>
</dbReference>
<keyword evidence="9" id="KW-1185">Reference proteome</keyword>
<evidence type="ECO:0000313" key="9">
    <source>
        <dbReference type="Proteomes" id="UP001152795"/>
    </source>
</evidence>
<dbReference type="Proteomes" id="UP001152795">
    <property type="component" value="Unassembled WGS sequence"/>
</dbReference>
<name>A0A6S7FP12_PARCT</name>
<evidence type="ECO:0000256" key="3">
    <source>
        <dbReference type="ARBA" id="ARBA00006958"/>
    </source>
</evidence>
<dbReference type="OrthoDB" id="1681765at2759"/>
<evidence type="ECO:0000313" key="8">
    <source>
        <dbReference type="EMBL" id="CAB3981624.1"/>
    </source>
</evidence>
<evidence type="ECO:0000256" key="5">
    <source>
        <dbReference type="ARBA" id="ARBA00022723"/>
    </source>
</evidence>
<dbReference type="GO" id="GO:0004518">
    <property type="term" value="F:nuclease activity"/>
    <property type="evidence" value="ECO:0007669"/>
    <property type="project" value="UniProtKB-KW"/>
</dbReference>
<dbReference type="EMBL" id="CACRXK020000411">
    <property type="protein sequence ID" value="CAB3981624.1"/>
    <property type="molecule type" value="Genomic_DNA"/>
</dbReference>
<dbReference type="InterPro" id="IPR045249">
    <property type="entry name" value="HARBI1-like"/>
</dbReference>
<proteinExistence type="inferred from homology"/>
<evidence type="ECO:0000256" key="1">
    <source>
        <dbReference type="ARBA" id="ARBA00001968"/>
    </source>
</evidence>
<dbReference type="PANTHER" id="PTHR22930">
    <property type="match status" value="1"/>
</dbReference>
<dbReference type="InterPro" id="IPR036514">
    <property type="entry name" value="SGNH_hydro_sf"/>
</dbReference>
<dbReference type="InterPro" id="IPR027806">
    <property type="entry name" value="HARBI1_dom"/>
</dbReference>
<organism evidence="8 9">
    <name type="scientific">Paramuricea clavata</name>
    <name type="common">Red gorgonian</name>
    <name type="synonym">Violescent sea-whip</name>
    <dbReference type="NCBI Taxonomy" id="317549"/>
    <lineage>
        <taxon>Eukaryota</taxon>
        <taxon>Metazoa</taxon>
        <taxon>Cnidaria</taxon>
        <taxon>Anthozoa</taxon>
        <taxon>Octocorallia</taxon>
        <taxon>Malacalcyonacea</taxon>
        <taxon>Plexauridae</taxon>
        <taxon>Paramuricea</taxon>
    </lineage>
</organism>
<dbReference type="GO" id="GO:0016787">
    <property type="term" value="F:hydrolase activity"/>
    <property type="evidence" value="ECO:0007669"/>
    <property type="project" value="UniProtKB-KW"/>
</dbReference>
<keyword evidence="6" id="KW-0378">Hydrolase</keyword>
<keyword evidence="7" id="KW-0539">Nucleus</keyword>
<comment type="cofactor">
    <cofactor evidence="1">
        <name>a divalent metal cation</name>
        <dbReference type="ChEBI" id="CHEBI:60240"/>
    </cofactor>
</comment>
<dbReference type="AlphaFoldDB" id="A0A6S7FP12"/>
<dbReference type="PANTHER" id="PTHR22930:SF269">
    <property type="entry name" value="NUCLEASE HARBI1-LIKE PROTEIN"/>
    <property type="match status" value="1"/>
</dbReference>
<dbReference type="Gene3D" id="3.40.50.1110">
    <property type="entry name" value="SGNH hydrolase"/>
    <property type="match status" value="1"/>
</dbReference>
<keyword evidence="5" id="KW-0479">Metal-binding</keyword>
<comment type="caution">
    <text evidence="8">The sequence shown here is derived from an EMBL/GenBank/DDBJ whole genome shotgun (WGS) entry which is preliminary data.</text>
</comment>
<protein>
    <submittedName>
        <fullName evidence="8">Uncharacterized protein</fullName>
    </submittedName>
</protein>
<evidence type="ECO:0000256" key="7">
    <source>
        <dbReference type="ARBA" id="ARBA00023242"/>
    </source>
</evidence>
<comment type="similarity">
    <text evidence="3">Belongs to the HARBI1 family.</text>
</comment>
<evidence type="ECO:0000256" key="6">
    <source>
        <dbReference type="ARBA" id="ARBA00022801"/>
    </source>
</evidence>
<gene>
    <name evidence="8" type="ORF">PACLA_8A048024</name>
</gene>
<reference evidence="8" key="1">
    <citation type="submission" date="2020-04" db="EMBL/GenBank/DDBJ databases">
        <authorList>
            <person name="Alioto T."/>
            <person name="Alioto T."/>
            <person name="Gomez Garrido J."/>
        </authorList>
    </citation>
    <scope>NUCLEOTIDE SEQUENCE</scope>
    <source>
        <strain evidence="8">A484AB</strain>
    </source>
</reference>
<accession>A0A6S7FP12</accession>
<keyword evidence="4" id="KW-0540">Nuclease</keyword>
<dbReference type="Pfam" id="PF13359">
    <property type="entry name" value="DDE_Tnp_4"/>
    <property type="match status" value="1"/>
</dbReference>
<evidence type="ECO:0000256" key="2">
    <source>
        <dbReference type="ARBA" id="ARBA00004123"/>
    </source>
</evidence>
<sequence length="551" mass="62733">MREAVPAGQRLALTLRFLATGESYASLHYQFFVSVPSICHIVPEVCDIIYNTLKSEYFKFPESEEDWLKIATGFEEKWQLPHCVGAADGKHIRIIHPPKSGSEFYKYKGFFSIVLMAVVDADYNFIFADVGCQGRVSDGGVRKNTIFWKTLVNNALHLPKPKLLRLLLSQYLDVKRIPVPYFLAGDDAFSLKPNVLKRFAQRALTDEKRIFNCRLSRGRRVSENVFDILTNRFRVFSILLSIKPDNVTKVVLATLALHNFLQSTNSSRYIIPPGSVDSEDQATALESEQLPPAASQDSNGKYIDCKKFCPNKPVKHIYCPTISWTVDELNCNKLGNPSHIIIHTRTNDIEQSALDACADNFQLMMDITSQKYPSAKILTPALLIRADNPESTHKSFNSKMQHLSASPKVQFINNENITEDATFRATVYNNKLMEYSWLGSHELLDKFDSFPMQQPTPLSDHAQLTCRLRTDKPFIEQKDKNTKLFDLPSQFKWNSESNERFVRSLQSDQVQSLINDFELAHFELHKVDIKTAVCMFNNIIETAAKTSLQLA</sequence>
<dbReference type="GO" id="GO:0046872">
    <property type="term" value="F:metal ion binding"/>
    <property type="evidence" value="ECO:0007669"/>
    <property type="project" value="UniProtKB-KW"/>
</dbReference>
<comment type="subcellular location">
    <subcellularLocation>
        <location evidence="2">Nucleus</location>
    </subcellularLocation>
</comment>
<dbReference type="GO" id="GO:0005634">
    <property type="term" value="C:nucleus"/>
    <property type="evidence" value="ECO:0007669"/>
    <property type="project" value="UniProtKB-SubCell"/>
</dbReference>